<evidence type="ECO:0000313" key="4">
    <source>
        <dbReference type="EMBL" id="SUZ71580.1"/>
    </source>
</evidence>
<gene>
    <name evidence="4" type="ORF">METZ01_LOCUS24434</name>
</gene>
<proteinExistence type="inferred from homology"/>
<dbReference type="EMBL" id="UINC01001127">
    <property type="protein sequence ID" value="SUZ71580.1"/>
    <property type="molecule type" value="Genomic_DNA"/>
</dbReference>
<dbReference type="InterPro" id="IPR005632">
    <property type="entry name" value="Chaperone_Skp"/>
</dbReference>
<comment type="similarity">
    <text evidence="1">Belongs to the Skp family.</text>
</comment>
<evidence type="ECO:0000256" key="2">
    <source>
        <dbReference type="ARBA" id="ARBA00022729"/>
    </source>
</evidence>
<dbReference type="InterPro" id="IPR024930">
    <property type="entry name" value="Skp_dom_sf"/>
</dbReference>
<dbReference type="SMART" id="SM00935">
    <property type="entry name" value="OmpH"/>
    <property type="match status" value="1"/>
</dbReference>
<dbReference type="GO" id="GO:0005829">
    <property type="term" value="C:cytosol"/>
    <property type="evidence" value="ECO:0007669"/>
    <property type="project" value="TreeGrafter"/>
</dbReference>
<keyword evidence="2" id="KW-0732">Signal</keyword>
<keyword evidence="3" id="KW-0175">Coiled coil</keyword>
<name>A0A381PXI8_9ZZZZ</name>
<evidence type="ECO:0008006" key="5">
    <source>
        <dbReference type="Google" id="ProtNLM"/>
    </source>
</evidence>
<sequence length="174" mass="20111">MKHFLPLLLTAFIYLSSPVFALEIGVVDLNEALNQSEAGIRSKNILERRGRQKQQEFKLEESELRKLADDLRNNPLLTAKAKASKEQELIARQQQLREQVRKVEQEMRLEERRLTEVIFQELKTVIRSISIKEKLDLVLEKNAAQIILYMKEDTTDMTQKVIDAYNSLKQSGGG</sequence>
<evidence type="ECO:0000256" key="3">
    <source>
        <dbReference type="SAM" id="Coils"/>
    </source>
</evidence>
<protein>
    <recommendedName>
        <fullName evidence="5">OmpH family outer membrane protein</fullName>
    </recommendedName>
</protein>
<dbReference type="PANTHER" id="PTHR35089:SF1">
    <property type="entry name" value="CHAPERONE PROTEIN SKP"/>
    <property type="match status" value="1"/>
</dbReference>
<reference evidence="4" key="1">
    <citation type="submission" date="2018-05" db="EMBL/GenBank/DDBJ databases">
        <authorList>
            <person name="Lanie J.A."/>
            <person name="Ng W.-L."/>
            <person name="Kazmierczak K.M."/>
            <person name="Andrzejewski T.M."/>
            <person name="Davidsen T.M."/>
            <person name="Wayne K.J."/>
            <person name="Tettelin H."/>
            <person name="Glass J.I."/>
            <person name="Rusch D."/>
            <person name="Podicherti R."/>
            <person name="Tsui H.-C.T."/>
            <person name="Winkler M.E."/>
        </authorList>
    </citation>
    <scope>NUCLEOTIDE SEQUENCE</scope>
</reference>
<dbReference type="GO" id="GO:0050821">
    <property type="term" value="P:protein stabilization"/>
    <property type="evidence" value="ECO:0007669"/>
    <property type="project" value="TreeGrafter"/>
</dbReference>
<dbReference type="PANTHER" id="PTHR35089">
    <property type="entry name" value="CHAPERONE PROTEIN SKP"/>
    <property type="match status" value="1"/>
</dbReference>
<evidence type="ECO:0000256" key="1">
    <source>
        <dbReference type="ARBA" id="ARBA00009091"/>
    </source>
</evidence>
<dbReference type="Gene3D" id="3.30.910.20">
    <property type="entry name" value="Skp domain"/>
    <property type="match status" value="1"/>
</dbReference>
<accession>A0A381PXI8</accession>
<feature type="coiled-coil region" evidence="3">
    <location>
        <begin position="54"/>
        <end position="113"/>
    </location>
</feature>
<dbReference type="AlphaFoldDB" id="A0A381PXI8"/>
<dbReference type="GO" id="GO:0051082">
    <property type="term" value="F:unfolded protein binding"/>
    <property type="evidence" value="ECO:0007669"/>
    <property type="project" value="InterPro"/>
</dbReference>
<organism evidence="4">
    <name type="scientific">marine metagenome</name>
    <dbReference type="NCBI Taxonomy" id="408172"/>
    <lineage>
        <taxon>unclassified sequences</taxon>
        <taxon>metagenomes</taxon>
        <taxon>ecological metagenomes</taxon>
    </lineage>
</organism>
<dbReference type="Pfam" id="PF03938">
    <property type="entry name" value="OmpH"/>
    <property type="match status" value="1"/>
</dbReference>
<dbReference type="SUPFAM" id="SSF111384">
    <property type="entry name" value="OmpH-like"/>
    <property type="match status" value="1"/>
</dbReference>